<dbReference type="PANTHER" id="PTHR43335:SF8">
    <property type="entry name" value="ABC TRANSPORTER, ATP-BINDING PROTEIN"/>
    <property type="match status" value="1"/>
</dbReference>
<evidence type="ECO:0000313" key="6">
    <source>
        <dbReference type="EMBL" id="OOM06405.1"/>
    </source>
</evidence>
<dbReference type="AlphaFoldDB" id="A0A1S8MQF9"/>
<keyword evidence="2" id="KW-0813">Transport</keyword>
<dbReference type="Proteomes" id="UP000191154">
    <property type="component" value="Unassembled WGS sequence"/>
</dbReference>
<dbReference type="InterPro" id="IPR027417">
    <property type="entry name" value="P-loop_NTPase"/>
</dbReference>
<dbReference type="EMBL" id="LZYZ01000010">
    <property type="protein sequence ID" value="OOM06405.1"/>
    <property type="molecule type" value="Genomic_DNA"/>
</dbReference>
<dbReference type="PANTHER" id="PTHR43335">
    <property type="entry name" value="ABC TRANSPORTER, ATP-BINDING PROTEIN"/>
    <property type="match status" value="1"/>
</dbReference>
<dbReference type="EC" id="3.6.3.-" evidence="6"/>
<name>A0A1S8MQF9_CLOSA</name>
<dbReference type="GO" id="GO:0016887">
    <property type="term" value="F:ATP hydrolysis activity"/>
    <property type="evidence" value="ECO:0007669"/>
    <property type="project" value="InterPro"/>
</dbReference>
<reference evidence="6 7" key="1">
    <citation type="submission" date="2016-05" db="EMBL/GenBank/DDBJ databases">
        <title>Microbial solvent formation.</title>
        <authorList>
            <person name="Poehlein A."/>
            <person name="Montoya Solano J.D."/>
            <person name="Flitsch S."/>
            <person name="Krabben P."/>
            <person name="Duerre P."/>
            <person name="Daniel R."/>
        </authorList>
    </citation>
    <scope>NUCLEOTIDE SEQUENCE [LARGE SCALE GENOMIC DNA]</scope>
    <source>
        <strain evidence="6 7">L1-8</strain>
    </source>
</reference>
<comment type="similarity">
    <text evidence="1">Belongs to the ABC transporter superfamily.</text>
</comment>
<evidence type="ECO:0000256" key="2">
    <source>
        <dbReference type="ARBA" id="ARBA00022448"/>
    </source>
</evidence>
<evidence type="ECO:0000259" key="5">
    <source>
        <dbReference type="PROSITE" id="PS50893"/>
    </source>
</evidence>
<dbReference type="InterPro" id="IPR017871">
    <property type="entry name" value="ABC_transporter-like_CS"/>
</dbReference>
<organism evidence="6 7">
    <name type="scientific">Clostridium saccharobutylicum</name>
    <dbReference type="NCBI Taxonomy" id="169679"/>
    <lineage>
        <taxon>Bacteria</taxon>
        <taxon>Bacillati</taxon>
        <taxon>Bacillota</taxon>
        <taxon>Clostridia</taxon>
        <taxon>Eubacteriales</taxon>
        <taxon>Clostridiaceae</taxon>
        <taxon>Clostridium</taxon>
    </lineage>
</organism>
<feature type="domain" description="ABC transporter" evidence="5">
    <location>
        <begin position="15"/>
        <end position="247"/>
    </location>
</feature>
<dbReference type="Gene3D" id="3.40.50.300">
    <property type="entry name" value="P-loop containing nucleotide triphosphate hydrolases"/>
    <property type="match status" value="1"/>
</dbReference>
<sequence length="317" mass="36043">MNNKILEICKVTKVYKTNSIIRKITNKNSNGIVLENVNFSLEKGKIYGLIGRNGSGKSTLIKIIAGLSNATQGKIRIFGEDDEENLRQARKAIGFLVEEPALHFGMTAKENMQLFQKIKGISDNSSIDEILKMVNLHDCNKKKVRNFSLGMKQRLGVALALIGNPEILILDEPMNSIDPYGVVEIRNILKKICSERNITMLVTEHDLNNLYLLATDYIIIDKGHIKDEITLEQLKEKCKQHILLHTDEPERMACILEDVLKTTNYRVMPDKSIRLYDYIDDAKLLARTFLDNKILVTNLSCECATLEDYFLSVVRRA</sequence>
<dbReference type="InterPro" id="IPR003439">
    <property type="entry name" value="ABC_transporter-like_ATP-bd"/>
</dbReference>
<evidence type="ECO:0000256" key="1">
    <source>
        <dbReference type="ARBA" id="ARBA00005417"/>
    </source>
</evidence>
<keyword evidence="3" id="KW-0547">Nucleotide-binding</keyword>
<accession>A0A1S8MQF9</accession>
<dbReference type="STRING" id="169679.CSACC_20850"/>
<dbReference type="Pfam" id="PF00005">
    <property type="entry name" value="ABC_tran"/>
    <property type="match status" value="1"/>
</dbReference>
<dbReference type="GO" id="GO:0005524">
    <property type="term" value="F:ATP binding"/>
    <property type="evidence" value="ECO:0007669"/>
    <property type="project" value="UniProtKB-KW"/>
</dbReference>
<evidence type="ECO:0000313" key="7">
    <source>
        <dbReference type="Proteomes" id="UP000191154"/>
    </source>
</evidence>
<keyword evidence="6" id="KW-0378">Hydrolase</keyword>
<gene>
    <name evidence="6" type="primary">yxlF_8</name>
    <name evidence="6" type="ORF">CLOSAC_43250</name>
</gene>
<dbReference type="SMART" id="SM00382">
    <property type="entry name" value="AAA"/>
    <property type="match status" value="1"/>
</dbReference>
<dbReference type="InterPro" id="IPR003593">
    <property type="entry name" value="AAA+_ATPase"/>
</dbReference>
<proteinExistence type="inferred from homology"/>
<dbReference type="PROSITE" id="PS50893">
    <property type="entry name" value="ABC_TRANSPORTER_2"/>
    <property type="match status" value="1"/>
</dbReference>
<evidence type="ECO:0000256" key="4">
    <source>
        <dbReference type="ARBA" id="ARBA00022840"/>
    </source>
</evidence>
<dbReference type="SUPFAM" id="SSF52540">
    <property type="entry name" value="P-loop containing nucleoside triphosphate hydrolases"/>
    <property type="match status" value="1"/>
</dbReference>
<protein>
    <submittedName>
        <fullName evidence="6">Putative ABC transporter ATP-binding protein YxlF</fullName>
        <ecNumber evidence="6">3.6.3.-</ecNumber>
    </submittedName>
</protein>
<dbReference type="RefSeq" id="WP_077867297.1">
    <property type="nucleotide sequence ID" value="NZ_LZYZ01000010.1"/>
</dbReference>
<evidence type="ECO:0000256" key="3">
    <source>
        <dbReference type="ARBA" id="ARBA00022741"/>
    </source>
</evidence>
<keyword evidence="4 6" id="KW-0067">ATP-binding</keyword>
<comment type="caution">
    <text evidence="6">The sequence shown here is derived from an EMBL/GenBank/DDBJ whole genome shotgun (WGS) entry which is preliminary data.</text>
</comment>
<dbReference type="PROSITE" id="PS00211">
    <property type="entry name" value="ABC_TRANSPORTER_1"/>
    <property type="match status" value="1"/>
</dbReference>